<feature type="region of interest" description="Disordered" evidence="1">
    <location>
        <begin position="1"/>
        <end position="21"/>
    </location>
</feature>
<dbReference type="KEGG" id="lmi:LMXM_08_29_2220"/>
<keyword evidence="3" id="KW-1185">Reference proteome</keyword>
<evidence type="ECO:0000313" key="3">
    <source>
        <dbReference type="Proteomes" id="UP000007259"/>
    </source>
</evidence>
<gene>
    <name evidence="2" type="ORF">LMXM_08_29_2220</name>
</gene>
<dbReference type="OMA" id="NCFHEMP"/>
<dbReference type="VEuPathDB" id="TriTrypDB:LmxM.08_29.2220"/>
<dbReference type="PhylomeDB" id="E9ALK1"/>
<protein>
    <submittedName>
        <fullName evidence="2">Uncharacterized protein</fullName>
    </submittedName>
</protein>
<dbReference type="EMBL" id="FR799561">
    <property type="protein sequence ID" value="CBZ23806.1"/>
    <property type="molecule type" value="Genomic_DNA"/>
</dbReference>
<accession>E9ALK1</accession>
<proteinExistence type="predicted"/>
<organism evidence="2 3">
    <name type="scientific">Leishmania mexicana (strain MHOM/GT/2001/U1103)</name>
    <dbReference type="NCBI Taxonomy" id="929439"/>
    <lineage>
        <taxon>Eukaryota</taxon>
        <taxon>Discoba</taxon>
        <taxon>Euglenozoa</taxon>
        <taxon>Kinetoplastea</taxon>
        <taxon>Metakinetoplastina</taxon>
        <taxon>Trypanosomatida</taxon>
        <taxon>Trypanosomatidae</taxon>
        <taxon>Leishmaniinae</taxon>
        <taxon>Leishmania</taxon>
    </lineage>
</organism>
<dbReference type="GeneID" id="13447134"/>
<reference evidence="2 3" key="1">
    <citation type="journal article" date="2011" name="Genome Res.">
        <title>Chromosome and gene copy number variation allow major structural change between species and strains of Leishmania.</title>
        <authorList>
            <person name="Rogers M.B."/>
            <person name="Hilley J.D."/>
            <person name="Dickens N.J."/>
            <person name="Wilkes J."/>
            <person name="Bates P.A."/>
            <person name="Depledge D.P."/>
            <person name="Harris D."/>
            <person name="Her Y."/>
            <person name="Herzyk P."/>
            <person name="Imamura H."/>
            <person name="Otto T.D."/>
            <person name="Sanders M."/>
            <person name="Seeger K."/>
            <person name="Dujardin J.C."/>
            <person name="Berriman M."/>
            <person name="Smith D.F."/>
            <person name="Hertz-Fowler C."/>
            <person name="Mottram J.C."/>
        </authorList>
    </citation>
    <scope>NUCLEOTIDE SEQUENCE [LARGE SCALE GENOMIC DNA]</scope>
    <source>
        <strain evidence="2 3">MHOM/GT/2001/U1103</strain>
    </source>
</reference>
<dbReference type="RefSeq" id="XP_003872335.1">
    <property type="nucleotide sequence ID" value="XM_003872286.1"/>
</dbReference>
<feature type="region of interest" description="Disordered" evidence="1">
    <location>
        <begin position="274"/>
        <end position="347"/>
    </location>
</feature>
<name>E9ALK1_LEIMU</name>
<evidence type="ECO:0000313" key="2">
    <source>
        <dbReference type="EMBL" id="CBZ23806.1"/>
    </source>
</evidence>
<feature type="compositionally biased region" description="Basic residues" evidence="1">
    <location>
        <begin position="337"/>
        <end position="347"/>
    </location>
</feature>
<feature type="compositionally biased region" description="Basic and acidic residues" evidence="1">
    <location>
        <begin position="317"/>
        <end position="336"/>
    </location>
</feature>
<dbReference type="AlphaFoldDB" id="E9ALK1"/>
<dbReference type="Proteomes" id="UP000007259">
    <property type="component" value="Chromosome 8"/>
</dbReference>
<feature type="compositionally biased region" description="Low complexity" evidence="1">
    <location>
        <begin position="289"/>
        <end position="306"/>
    </location>
</feature>
<evidence type="ECO:0000256" key="1">
    <source>
        <dbReference type="SAM" id="MobiDB-lite"/>
    </source>
</evidence>
<sequence>MNPTSSPDAASCDMEKEEKGISPVTRTGKPFVECALIHLPGKYSSVFPFLLGTQLFFFDVVRKLNRIGVLDKRVVFVTGDTIGVASRRGPVSRSSKVEDISKLICDAQARAIGIRMRSRPFAISPKDFPRCNCFHEMPVDLLLHATSVAQYEALINVLSFVHHTCTHEALLCRSLKKYETWRASLVLAPDGLRVKKAMQNYPIPVTPSEGNTGAATLSATRSQETSASLWAFCAPRQVALVSAADSVSHFTNGLDVSAAAPTLQHWPSLSASPSFTPSGVGGHLTTPESSPLSLSSSPAPPLVGLSRDMVAVPTSATRRDVNPLLKADRNDPDTSSKKRKAATRVQL</sequence>
<dbReference type="OrthoDB" id="262453at2759"/>